<feature type="binding site" evidence="9">
    <location>
        <position position="112"/>
    </location>
    <ligand>
        <name>substrate</name>
    </ligand>
</feature>
<dbReference type="UniPathway" id="UPA00261">
    <property type="reaction ID" value="UER00373"/>
</dbReference>
<keyword evidence="7" id="KW-0642">Proline metabolism</keyword>
<keyword evidence="6 12" id="KW-0560">Oxidoreductase</keyword>
<comment type="catalytic activity">
    <reaction evidence="8">
        <text>L-proline + a quinone = (S)-1-pyrroline-5-carboxylate + a quinol + H(+)</text>
        <dbReference type="Rhea" id="RHEA:23784"/>
        <dbReference type="ChEBI" id="CHEBI:15378"/>
        <dbReference type="ChEBI" id="CHEBI:17388"/>
        <dbReference type="ChEBI" id="CHEBI:24646"/>
        <dbReference type="ChEBI" id="CHEBI:60039"/>
        <dbReference type="ChEBI" id="CHEBI:132124"/>
        <dbReference type="EC" id="1.5.5.2"/>
    </reaction>
</comment>
<proteinExistence type="predicted"/>
<dbReference type="PANTHER" id="PTHR13914:SF0">
    <property type="entry name" value="PROLINE DEHYDROGENASE 1, MITOCHONDRIAL"/>
    <property type="match status" value="1"/>
</dbReference>
<dbReference type="RefSeq" id="WP_012690154.1">
    <property type="nucleotide sequence ID" value="NC_012522.1"/>
</dbReference>
<dbReference type="Proteomes" id="UP000002212">
    <property type="component" value="Chromosome"/>
</dbReference>
<evidence type="ECO:0000256" key="9">
    <source>
        <dbReference type="PIRSR" id="PIRSR000196-1"/>
    </source>
</evidence>
<feature type="domain" description="Proline dehydrogenase" evidence="11">
    <location>
        <begin position="55"/>
        <end position="314"/>
    </location>
</feature>
<dbReference type="SUPFAM" id="SSF51730">
    <property type="entry name" value="FAD-linked oxidoreductase"/>
    <property type="match status" value="1"/>
</dbReference>
<dbReference type="PIRSF" id="PIRSF000196">
    <property type="entry name" value="Pro_dehydrog"/>
    <property type="match status" value="1"/>
</dbReference>
<keyword evidence="4 10" id="KW-0547">Nucleotide-binding</keyword>
<feature type="binding site" evidence="9">
    <location>
        <position position="304"/>
    </location>
    <ligand>
        <name>substrate</name>
    </ligand>
</feature>
<dbReference type="EMBL" id="AP011115">
    <property type="protein sequence ID" value="BAH51198.1"/>
    <property type="molecule type" value="Genomic_DNA"/>
</dbReference>
<dbReference type="KEGG" id="rop:ROP_29510"/>
<dbReference type="InterPro" id="IPR015659">
    <property type="entry name" value="Proline_oxidase"/>
</dbReference>
<dbReference type="PANTHER" id="PTHR13914">
    <property type="entry name" value="PROLINE OXIDASE"/>
    <property type="match status" value="1"/>
</dbReference>
<organism evidence="12 13">
    <name type="scientific">Rhodococcus opacus (strain B4)</name>
    <dbReference type="NCBI Taxonomy" id="632772"/>
    <lineage>
        <taxon>Bacteria</taxon>
        <taxon>Bacillati</taxon>
        <taxon>Actinomycetota</taxon>
        <taxon>Actinomycetes</taxon>
        <taxon>Mycobacteriales</taxon>
        <taxon>Nocardiaceae</taxon>
        <taxon>Rhodococcus</taxon>
    </lineage>
</organism>
<accession>C1B695</accession>
<dbReference type="STRING" id="632772.ROP_29510"/>
<evidence type="ECO:0000256" key="8">
    <source>
        <dbReference type="ARBA" id="ARBA00048779"/>
    </source>
</evidence>
<name>C1B695_RHOOB</name>
<evidence type="ECO:0000256" key="1">
    <source>
        <dbReference type="ARBA" id="ARBA00004739"/>
    </source>
</evidence>
<evidence type="ECO:0000256" key="4">
    <source>
        <dbReference type="ARBA" id="ARBA00022741"/>
    </source>
</evidence>
<evidence type="ECO:0000313" key="13">
    <source>
        <dbReference type="Proteomes" id="UP000002212"/>
    </source>
</evidence>
<evidence type="ECO:0000256" key="6">
    <source>
        <dbReference type="ARBA" id="ARBA00023002"/>
    </source>
</evidence>
<evidence type="ECO:0000256" key="10">
    <source>
        <dbReference type="PIRSR" id="PIRSR000196-2"/>
    </source>
</evidence>
<dbReference type="GO" id="GO:0000166">
    <property type="term" value="F:nucleotide binding"/>
    <property type="evidence" value="ECO:0007669"/>
    <property type="project" value="UniProtKB-KW"/>
</dbReference>
<keyword evidence="3" id="KW-0285">Flavoprotein</keyword>
<feature type="binding site" evidence="9">
    <location>
        <position position="303"/>
    </location>
    <ligand>
        <name>substrate</name>
    </ligand>
</feature>
<protein>
    <recommendedName>
        <fullName evidence="2">proline dehydrogenase</fullName>
        <ecNumber evidence="2">1.5.5.2</ecNumber>
    </recommendedName>
</protein>
<dbReference type="Pfam" id="PF01619">
    <property type="entry name" value="Pro_dh"/>
    <property type="match status" value="1"/>
</dbReference>
<comment type="pathway">
    <text evidence="1">Amino-acid degradation; L-proline degradation into L-glutamate; L-glutamate from L-proline: step 1/2.</text>
</comment>
<dbReference type="HOGENOM" id="CLU_061158_0_1_11"/>
<dbReference type="Gene3D" id="3.20.20.220">
    <property type="match status" value="1"/>
</dbReference>
<gene>
    <name evidence="12" type="ordered locus">ROP_29510</name>
</gene>
<evidence type="ECO:0000313" key="12">
    <source>
        <dbReference type="EMBL" id="BAH51198.1"/>
    </source>
</evidence>
<dbReference type="OrthoDB" id="9773461at2"/>
<dbReference type="InterPro" id="IPR002872">
    <property type="entry name" value="Proline_DH_dom"/>
</dbReference>
<keyword evidence="5 10" id="KW-0274">FAD</keyword>
<feature type="binding site" evidence="10">
    <location>
        <begin position="202"/>
        <end position="204"/>
    </location>
    <ligand>
        <name>FAD</name>
        <dbReference type="ChEBI" id="CHEBI:57692"/>
    </ligand>
</feature>
<dbReference type="GO" id="GO:0004657">
    <property type="term" value="F:proline dehydrogenase activity"/>
    <property type="evidence" value="ECO:0007669"/>
    <property type="project" value="UniProtKB-EC"/>
</dbReference>
<feature type="binding site" evidence="10">
    <location>
        <position position="178"/>
    </location>
    <ligand>
        <name>FAD</name>
        <dbReference type="ChEBI" id="CHEBI:57692"/>
    </ligand>
</feature>
<evidence type="ECO:0000256" key="3">
    <source>
        <dbReference type="ARBA" id="ARBA00022630"/>
    </source>
</evidence>
<feature type="binding site" evidence="10">
    <location>
        <begin position="241"/>
        <end position="242"/>
    </location>
    <ligand>
        <name>FAD</name>
        <dbReference type="ChEBI" id="CHEBI:57692"/>
    </ligand>
</feature>
<evidence type="ECO:0000256" key="5">
    <source>
        <dbReference type="ARBA" id="ARBA00022827"/>
    </source>
</evidence>
<reference evidence="12 13" key="1">
    <citation type="submission" date="2009-03" db="EMBL/GenBank/DDBJ databases">
        <title>Comparison of the complete genome sequences of Rhodococcus erythropolis PR4 and Rhodococcus opacus B4.</title>
        <authorList>
            <person name="Takarada H."/>
            <person name="Sekine M."/>
            <person name="Hosoyama A."/>
            <person name="Yamada R."/>
            <person name="Fujisawa T."/>
            <person name="Omata S."/>
            <person name="Shimizu A."/>
            <person name="Tsukatani N."/>
            <person name="Tanikawa S."/>
            <person name="Fujita N."/>
            <person name="Harayama S."/>
        </authorList>
    </citation>
    <scope>NUCLEOTIDE SEQUENCE [LARGE SCALE GENOMIC DNA]</scope>
    <source>
        <strain evidence="12 13">B4</strain>
    </source>
</reference>
<dbReference type="GO" id="GO:0010133">
    <property type="term" value="P:L-proline catabolic process to L-glutamate"/>
    <property type="evidence" value="ECO:0007669"/>
    <property type="project" value="UniProtKB-UniPathway"/>
</dbReference>
<evidence type="ECO:0000256" key="7">
    <source>
        <dbReference type="ARBA" id="ARBA00023062"/>
    </source>
</evidence>
<dbReference type="PATRIC" id="fig|632772.20.peg.3086"/>
<feature type="binding site" evidence="10">
    <location>
        <position position="216"/>
    </location>
    <ligand>
        <name>FAD</name>
        <dbReference type="ChEBI" id="CHEBI:57692"/>
    </ligand>
</feature>
<sequence length="323" mass="35594">MAFSALLRPALLAAARSPRMERTVTRIPVTRSLVDRFVAGETEDQAIAATTSILDSGRYISIDHLGEDTTDSAQADATVSHYLALLSDLAALSQKTASTSPASVRNVEVSLKLSALGQFLPRDGHKVALENAHKICTAAEEAGAWVTVDAEDHTTTDSTLSIVRELRKDFPSLGTVLQAYLKRTEADCRDLSGPGSRIRLCKGAYKEPASVAFQGKEAVDEAYLRCLRILMNGQGYPMVASHDPAMIEAALQQAKAKGRTADEFEIQMLYGIRDAEQLRLIGEDKHLRVYLPYGEQWYGYFMRRLAERPANLTFFLRSLMSHN</sequence>
<comment type="cofactor">
    <cofactor evidence="10">
        <name>FAD</name>
        <dbReference type="ChEBI" id="CHEBI:57692"/>
    </cofactor>
    <text evidence="10">Binds 1 FAD per subunit.</text>
</comment>
<evidence type="ECO:0000259" key="11">
    <source>
        <dbReference type="Pfam" id="PF01619"/>
    </source>
</evidence>
<dbReference type="AlphaFoldDB" id="C1B695"/>
<dbReference type="InterPro" id="IPR008219">
    <property type="entry name" value="PRODH_bac_arc"/>
</dbReference>
<dbReference type="InterPro" id="IPR029041">
    <property type="entry name" value="FAD-linked_oxidoreductase-like"/>
</dbReference>
<evidence type="ECO:0000256" key="2">
    <source>
        <dbReference type="ARBA" id="ARBA00012695"/>
    </source>
</evidence>
<dbReference type="EC" id="1.5.5.2" evidence="2"/>